<name>A0A0F0CRU6_9BACT</name>
<keyword evidence="1" id="KW-1133">Transmembrane helix</keyword>
<keyword evidence="1" id="KW-0812">Transmembrane</keyword>
<reference evidence="2 3" key="1">
    <citation type="submission" date="2015-02" db="EMBL/GenBank/DDBJ databases">
        <title>Single-cell genomics of uncultivated deep-branching MTB reveals a conserved set of magnetosome genes.</title>
        <authorList>
            <person name="Kolinko S."/>
            <person name="Richter M."/>
            <person name="Glockner F.O."/>
            <person name="Brachmann A."/>
            <person name="Schuler D."/>
        </authorList>
    </citation>
    <scope>NUCLEOTIDE SEQUENCE [LARGE SCALE GENOMIC DNA]</scope>
    <source>
        <strain evidence="2">SKK-01</strain>
    </source>
</reference>
<sequence>MKIINYFKKFVAIFNIIMFIFFSMPINSFSIDLGVFKETFFTSMEIQKLSTLSSESFILPTDLGTVRYSYNGSSEKIIIHIQDAHCNYSAQHKISDILEYLNTEYGIKNINLEGGRGAYNFAIFTAIPEADIRSRVADYFIKWGELNGAELFAINNPNKVFIWGIEDTDLYLKNLKVFSGSLSYKEEVSKILEEIKTMLNKLKERIFSEELLSFDSKFTAYKRGEMDFKAYLEFLLKKAKERLIQITTYKNIYLISQSLEEEVNINFKKANDEREGLIEKFKGILSEKELKDFIVKTIAFKDKKMSEMDFYEYLTEKARDARVKLDDYPSLQKYIRYTALYKAADKYAISKEMEELENKIKSEIYQNDTQKKLDTLYKNYLLMENMFNFSFTKEDYLYYTANKASFSLDNYINFIKMESPKHGLNFTISPKLGALDGYRSDVFNFYEYSFLRDEVFIKNIKLGGETKKAGVVVTGGFHTENFLELLKKENISYVSIIPNFKSPKGYESPYFKLLAGDKSPFESSLESNVFAIQVASILNQLGIDAGGMSAMERQDVFRMGVLMLERMERNKGIGNEALLLDNGKYLVFGFNEQGQPFMQARDLSTGAEVINAGEKFSLNAIKAVFSEIAQDRDIRNAENRVILDTNSQEIKDAQSLIDSLKNAGLSAEKIGLIQSVFDSLVNQDGNMGIQVIQGLLAAHAGGQGIYMNENGNSLVIMHELLAGIFSGNKSQNMNSDTLAEKVTELLNKGDLNAAVELLNSAERYNINGEKTIWQMTQAERLSIDLGRDYAHIDSSGMLLSKGAKVWNFLNTDVEEVAGDIVGAVKNKSGSKYADSFFDSANIQMESNFSDWINSGQNGKTLSESLKKAEKILGNIITDKKLLNEIYTSIAQYGLNSQRTHGDINTWLNTFDKFMDVLSRTAKDSKIAPEGLKNIIKNTTIADKFLKEARDLKSAAGDSLEKISGMINILTGKGFNYSLSSIMSIEINSQFIVALDTGERLIEQFLNKLKENSSNTKVLKSISNINNILSKITQSTSNYKDVFNNAISNYIEQLTKEIVKDQNGNILFTNIISYSNKTILEEYNSWNANNVPFSLERVNDKGDYTIGYKIQVGNQKFNTVRLFEVNTIIDLLGNTSDKNIDIIKVHSGDKEVEGIIVATQAYRAMAEKLIMDQKRLDIIKNLIVATEAKKGKTIEKTAISDDIALKTYEKSNENTKNNIETKVKSEIEKSVGEINDKTAELMQKDVAKLAEQILADRAAKKSAIGALYDKAGNRIQEGLTSREENNELVLSSVEANLMDEVKVKIMSPEELAKLDIKTPAVSEVKERLSATIKEGHLLTAKELEEIQKIISALDNVSEIKVLAEHKDVMGFFGDNKVLYLNSNLLNDSFSLLHELGEGYIALPQGERYNGLTRHTFMRGVGKDIRIAHDMLVRAIGEGGISRMSESGYLSALIEQLKSANLRDMTLSEKALISYNFDQQNTLSNFGFKITSSSRLYGMQDRIDVTGNAEFTNKVRGLLADVRRGVMNIILMPSENIEIDAKERKLTKDAGKKLGEKDIQTRILTYDSFNLEAQINKSIKEAGSKENQNKFPKIYIHTISKTGAEIPLEIRQAQEGMPNLVAIGSELSDIDLNSLQIDVAKIAVVATVLLNDKRLKEDFGYTDARLEEMRRNSLMTFGSFGYFEGMSADSFKNMDSDELSQFMDKLLKGAISMKITKINYEEIQEWQNAQTEVLKSL</sequence>
<dbReference type="EMBL" id="JYNY01000016">
    <property type="protein sequence ID" value="KJJ86063.1"/>
    <property type="molecule type" value="Genomic_DNA"/>
</dbReference>
<dbReference type="Proteomes" id="UP000033428">
    <property type="component" value="Unassembled WGS sequence"/>
</dbReference>
<comment type="caution">
    <text evidence="2">The sequence shown here is derived from an EMBL/GenBank/DDBJ whole genome shotgun (WGS) entry which is preliminary data.</text>
</comment>
<protein>
    <submittedName>
        <fullName evidence="2">Uncharacterized protein</fullName>
    </submittedName>
</protein>
<evidence type="ECO:0000313" key="2">
    <source>
        <dbReference type="EMBL" id="KJJ86063.1"/>
    </source>
</evidence>
<feature type="transmembrane region" description="Helical" evidence="1">
    <location>
        <begin position="12"/>
        <end position="36"/>
    </location>
</feature>
<accession>A0A0F0CRU6</accession>
<evidence type="ECO:0000256" key="1">
    <source>
        <dbReference type="SAM" id="Phobius"/>
    </source>
</evidence>
<keyword evidence="3" id="KW-1185">Reference proteome</keyword>
<proteinExistence type="predicted"/>
<organism evidence="2 3">
    <name type="scientific">Candidatus Omnitrophus magneticus</name>
    <dbReference type="NCBI Taxonomy" id="1609969"/>
    <lineage>
        <taxon>Bacteria</taxon>
        <taxon>Pseudomonadati</taxon>
        <taxon>Candidatus Omnitrophota</taxon>
        <taxon>Candidatus Omnitrophus</taxon>
    </lineage>
</organism>
<evidence type="ECO:0000313" key="3">
    <source>
        <dbReference type="Proteomes" id="UP000033428"/>
    </source>
</evidence>
<keyword evidence="1" id="KW-0472">Membrane</keyword>
<gene>
    <name evidence="2" type="ORF">OMAG_000053</name>
</gene>